<evidence type="ECO:0000313" key="1">
    <source>
        <dbReference type="EMBL" id="OII78007.1"/>
    </source>
</evidence>
<dbReference type="Proteomes" id="UP000186804">
    <property type="component" value="Unassembled WGS sequence"/>
</dbReference>
<accession>A0A1J4MVC3</accession>
<dbReference type="OrthoDB" id="10293307at2759"/>
<dbReference type="RefSeq" id="XP_067069853.1">
    <property type="nucleotide sequence ID" value="XM_067213880.1"/>
</dbReference>
<dbReference type="AlphaFoldDB" id="A0A1J4MVC3"/>
<dbReference type="EMBL" id="LRBS01000010">
    <property type="protein sequence ID" value="OII78007.1"/>
    <property type="molecule type" value="Genomic_DNA"/>
</dbReference>
<dbReference type="VEuPathDB" id="CryptoDB:cand_036550"/>
<dbReference type="GeneID" id="92367839"/>
<reference evidence="1 2" key="1">
    <citation type="submission" date="2016-10" db="EMBL/GenBank/DDBJ databases">
        <title>Reductive evolution of mitochondrial metabolism and differential evolution of invasion-related proteins in Cryptosporidium.</title>
        <authorList>
            <person name="Liu S."/>
            <person name="Roellig D.M."/>
            <person name="Guo Y."/>
            <person name="Li N."/>
            <person name="Frace M.A."/>
            <person name="Tang K."/>
            <person name="Zhang L."/>
            <person name="Feng Y."/>
            <person name="Xiao L."/>
        </authorList>
    </citation>
    <scope>NUCLEOTIDE SEQUENCE [LARGE SCALE GENOMIC DNA]</scope>
    <source>
        <strain evidence="1">30847</strain>
    </source>
</reference>
<sequence length="457" mass="52170">MPGIQATMEKLKVSSCSKLNTLKDNERRGYISLSTLEVLNLFSCSVVNICSSSKIIERTVPYINLFEDQKIFKEVTKEFVKTHFERLRTKDIKKSDDFDLILKYSNEINSYANYIKNGNSEKFIQERDNINAVGYIAVPDNCRPVSAHYVLMNNFAKGSHHLNSRSLIYPASLYYIPNEATVGQIGYEIGKVPCIFKKTPQKSTSFKTGHSSYITRPHSCFGRVNKFQKNSALCNMEDPKTVKQTYFRNINTKLNLAESNEINNANSIELDNSNTAIQKMNHKFKRSLKQEYLDFKLSAAPPLSLNVKEDVSVGIFKIEDLHEGLTRQELDGIYLSMNSQQTNINSKKVFYTRLMRRRINSNLAKRKVSTLLKTSKPLLKSDTDYKVMADWQSEQSIARDESISKLAYNKDKDGHLLHPCISSVLKSYDTCMAHIRNNQITPSRVQLVGPLSYKLAS</sequence>
<keyword evidence="2" id="KW-1185">Reference proteome</keyword>
<gene>
    <name evidence="1" type="ORF">cand_036550</name>
</gene>
<organism evidence="1 2">
    <name type="scientific">Cryptosporidium andersoni</name>
    <dbReference type="NCBI Taxonomy" id="117008"/>
    <lineage>
        <taxon>Eukaryota</taxon>
        <taxon>Sar</taxon>
        <taxon>Alveolata</taxon>
        <taxon>Apicomplexa</taxon>
        <taxon>Conoidasida</taxon>
        <taxon>Coccidia</taxon>
        <taxon>Eucoccidiorida</taxon>
        <taxon>Eimeriorina</taxon>
        <taxon>Cryptosporidiidae</taxon>
        <taxon>Cryptosporidium</taxon>
    </lineage>
</organism>
<comment type="caution">
    <text evidence="1">The sequence shown here is derived from an EMBL/GenBank/DDBJ whole genome shotgun (WGS) entry which is preliminary data.</text>
</comment>
<name>A0A1J4MVC3_9CRYT</name>
<proteinExistence type="predicted"/>
<evidence type="ECO:0000313" key="2">
    <source>
        <dbReference type="Proteomes" id="UP000186804"/>
    </source>
</evidence>
<protein>
    <submittedName>
        <fullName evidence="1">Uncharacterized protein</fullName>
    </submittedName>
</protein>